<evidence type="ECO:0000256" key="1">
    <source>
        <dbReference type="SAM" id="MobiDB-lite"/>
    </source>
</evidence>
<name>A0A8S5TZ18_9CAUD</name>
<proteinExistence type="predicted"/>
<evidence type="ECO:0000313" key="2">
    <source>
        <dbReference type="EMBL" id="DAF87423.1"/>
    </source>
</evidence>
<protein>
    <submittedName>
        <fullName evidence="2">Uncharacterized protein</fullName>
    </submittedName>
</protein>
<accession>A0A8S5TZ18</accession>
<feature type="region of interest" description="Disordered" evidence="1">
    <location>
        <begin position="62"/>
        <end position="82"/>
    </location>
</feature>
<dbReference type="EMBL" id="BK015962">
    <property type="protein sequence ID" value="DAF87423.1"/>
    <property type="molecule type" value="Genomic_DNA"/>
</dbReference>
<sequence length="139" mass="15306">MAESYGLNFNLAMTTNEDGVVDLGVHVTDSDGLDLDHKASGKDGLKVVNDITSTLARELRAVSNGRKQKKDKEGAEKLEKERAERATKLANLKSQAEEIKKQIADLEKDAKAAESVRTSRPSYESLLDQDFARLLKIFG</sequence>
<organism evidence="2">
    <name type="scientific">Siphoviridae sp. ctnPP24</name>
    <dbReference type="NCBI Taxonomy" id="2825662"/>
    <lineage>
        <taxon>Viruses</taxon>
        <taxon>Duplodnaviria</taxon>
        <taxon>Heunggongvirae</taxon>
        <taxon>Uroviricota</taxon>
        <taxon>Caudoviricetes</taxon>
    </lineage>
</organism>
<reference evidence="2" key="1">
    <citation type="journal article" date="2021" name="Proc. Natl. Acad. Sci. U.S.A.">
        <title>A Catalog of Tens of Thousands of Viruses from Human Metagenomes Reveals Hidden Associations with Chronic Diseases.</title>
        <authorList>
            <person name="Tisza M.J."/>
            <person name="Buck C.B."/>
        </authorList>
    </citation>
    <scope>NUCLEOTIDE SEQUENCE</scope>
    <source>
        <strain evidence="2">CtnPP24</strain>
    </source>
</reference>
<feature type="compositionally biased region" description="Basic and acidic residues" evidence="1">
    <location>
        <begin position="70"/>
        <end position="82"/>
    </location>
</feature>